<dbReference type="Gene3D" id="2.40.10.10">
    <property type="entry name" value="Trypsin-like serine proteases"/>
    <property type="match status" value="1"/>
</dbReference>
<dbReference type="PROSITE" id="PS00134">
    <property type="entry name" value="TRYPSIN_HIS"/>
    <property type="match status" value="1"/>
</dbReference>
<dbReference type="SMART" id="SM00042">
    <property type="entry name" value="CUB"/>
    <property type="match status" value="1"/>
</dbReference>
<keyword evidence="6" id="KW-1185">Reference proteome</keyword>
<protein>
    <recommendedName>
        <fullName evidence="7">CUB domain-containing protein</fullName>
    </recommendedName>
</protein>
<dbReference type="InterPro" id="IPR009003">
    <property type="entry name" value="Peptidase_S1_PA"/>
</dbReference>
<evidence type="ECO:0000259" key="3">
    <source>
        <dbReference type="PROSITE" id="PS01180"/>
    </source>
</evidence>
<evidence type="ECO:0000256" key="2">
    <source>
        <dbReference type="PROSITE-ProRule" id="PRU00059"/>
    </source>
</evidence>
<dbReference type="STRING" id="947166.A0A1D1W9D5"/>
<sequence length="414" mass="44079">MSVVVDCGGSLFGAGVFYYPANYPGNYPDFAECVWTITSAPGTRIQVQVNEPFGIPGRDFLVVVDGVYANRPGAVCDLGTYFSFGVQGQAFILVRAQKADFPSFTSSTNSVKAIFCANGQRGSTIPRLGFRGSFSSFPDGSSPNIITGIPVPPPRPTIPVVTQPPTIFPQPPIWTPPPVVFTTRATIPTFPPTPPPSPAFATCGQPSFPPGAARQFCGGVLLDAWWVMTAAHCVVDKPAQNLLLRIGAVDFNATVGDAKRGVDYQAAFTVSHPNFDGTAFTNDVALIRTTTQVTFTQFVRPVCLPSHTPQDGVVCYIAGFGLTTPLRKKRQVSVSGSGSNILMETDVPLVPRATCQAFFDQAFPGLLKVTSSHVCAGSIYPVSHDSCNGDSGAYTNVWEVLPWINAVRGFPSGK</sequence>
<proteinExistence type="predicted"/>
<dbReference type="SUPFAM" id="SSF50494">
    <property type="entry name" value="Trypsin-like serine proteases"/>
    <property type="match status" value="1"/>
</dbReference>
<dbReference type="Pfam" id="PF00431">
    <property type="entry name" value="CUB"/>
    <property type="match status" value="1"/>
</dbReference>
<dbReference type="PRINTS" id="PR00722">
    <property type="entry name" value="CHYMOTRYPSIN"/>
</dbReference>
<dbReference type="EMBL" id="BDGG01000015">
    <property type="protein sequence ID" value="GAV07709.1"/>
    <property type="molecule type" value="Genomic_DNA"/>
</dbReference>
<accession>A0A1D1W9D5</accession>
<evidence type="ECO:0000259" key="4">
    <source>
        <dbReference type="PROSITE" id="PS50240"/>
    </source>
</evidence>
<dbReference type="Proteomes" id="UP000186922">
    <property type="component" value="Unassembled WGS sequence"/>
</dbReference>
<dbReference type="PROSITE" id="PS50240">
    <property type="entry name" value="TRYPSIN_DOM"/>
    <property type="match status" value="1"/>
</dbReference>
<dbReference type="InterPro" id="IPR000859">
    <property type="entry name" value="CUB_dom"/>
</dbReference>
<gene>
    <name evidence="5" type="primary">RvY_17518-1</name>
    <name evidence="5" type="synonym">RvY_17518.1</name>
    <name evidence="5" type="ORF">RvY_17518</name>
</gene>
<comment type="caution">
    <text evidence="2">Lacks conserved residue(s) required for the propagation of feature annotation.</text>
</comment>
<dbReference type="InterPro" id="IPR001314">
    <property type="entry name" value="Peptidase_S1A"/>
</dbReference>
<organism evidence="5 6">
    <name type="scientific">Ramazzottius varieornatus</name>
    <name type="common">Water bear</name>
    <name type="synonym">Tardigrade</name>
    <dbReference type="NCBI Taxonomy" id="947166"/>
    <lineage>
        <taxon>Eukaryota</taxon>
        <taxon>Metazoa</taxon>
        <taxon>Ecdysozoa</taxon>
        <taxon>Tardigrada</taxon>
        <taxon>Eutardigrada</taxon>
        <taxon>Parachela</taxon>
        <taxon>Hypsibioidea</taxon>
        <taxon>Ramazzottiidae</taxon>
        <taxon>Ramazzottius</taxon>
    </lineage>
</organism>
<feature type="domain" description="CUB" evidence="3">
    <location>
        <begin position="7"/>
        <end position="137"/>
    </location>
</feature>
<dbReference type="PANTHER" id="PTHR24252:SF7">
    <property type="entry name" value="HYALIN"/>
    <property type="match status" value="1"/>
</dbReference>
<evidence type="ECO:0000256" key="1">
    <source>
        <dbReference type="ARBA" id="ARBA00023157"/>
    </source>
</evidence>
<dbReference type="PANTHER" id="PTHR24252">
    <property type="entry name" value="ACROSIN-RELATED"/>
    <property type="match status" value="1"/>
</dbReference>
<dbReference type="InterPro" id="IPR018114">
    <property type="entry name" value="TRYPSIN_HIS"/>
</dbReference>
<reference evidence="5 6" key="1">
    <citation type="journal article" date="2016" name="Nat. Commun.">
        <title>Extremotolerant tardigrade genome and improved radiotolerance of human cultured cells by tardigrade-unique protein.</title>
        <authorList>
            <person name="Hashimoto T."/>
            <person name="Horikawa D.D."/>
            <person name="Saito Y."/>
            <person name="Kuwahara H."/>
            <person name="Kozuka-Hata H."/>
            <person name="Shin-I T."/>
            <person name="Minakuchi Y."/>
            <person name="Ohishi K."/>
            <person name="Motoyama A."/>
            <person name="Aizu T."/>
            <person name="Enomoto A."/>
            <person name="Kondo K."/>
            <person name="Tanaka S."/>
            <person name="Hara Y."/>
            <person name="Koshikawa S."/>
            <person name="Sagara H."/>
            <person name="Miura T."/>
            <person name="Yokobori S."/>
            <person name="Miyagawa K."/>
            <person name="Suzuki Y."/>
            <person name="Kubo T."/>
            <person name="Oyama M."/>
            <person name="Kohara Y."/>
            <person name="Fujiyama A."/>
            <person name="Arakawa K."/>
            <person name="Katayama T."/>
            <person name="Toyoda A."/>
            <person name="Kunieda T."/>
        </authorList>
    </citation>
    <scope>NUCLEOTIDE SEQUENCE [LARGE SCALE GENOMIC DNA]</scope>
    <source>
        <strain evidence="5 6">YOKOZUNA-1</strain>
    </source>
</reference>
<dbReference type="GO" id="GO:0004252">
    <property type="term" value="F:serine-type endopeptidase activity"/>
    <property type="evidence" value="ECO:0007669"/>
    <property type="project" value="InterPro"/>
</dbReference>
<dbReference type="FunFam" id="2.40.10.10:FF:000068">
    <property type="entry name" value="transmembrane protease serine 2"/>
    <property type="match status" value="1"/>
</dbReference>
<evidence type="ECO:0008006" key="7">
    <source>
        <dbReference type="Google" id="ProtNLM"/>
    </source>
</evidence>
<dbReference type="CDD" id="cd00041">
    <property type="entry name" value="CUB"/>
    <property type="match status" value="1"/>
</dbReference>
<dbReference type="OrthoDB" id="10051896at2759"/>
<dbReference type="Pfam" id="PF00089">
    <property type="entry name" value="Trypsin"/>
    <property type="match status" value="1"/>
</dbReference>
<dbReference type="SUPFAM" id="SSF49854">
    <property type="entry name" value="Spermadhesin, CUB domain"/>
    <property type="match status" value="1"/>
</dbReference>
<dbReference type="InterPro" id="IPR001254">
    <property type="entry name" value="Trypsin_dom"/>
</dbReference>
<dbReference type="Gene3D" id="2.60.120.290">
    <property type="entry name" value="Spermadhesin, CUB domain"/>
    <property type="match status" value="1"/>
</dbReference>
<feature type="domain" description="Peptidase S1" evidence="4">
    <location>
        <begin position="207"/>
        <end position="414"/>
    </location>
</feature>
<name>A0A1D1W9D5_RAMVA</name>
<dbReference type="PROSITE" id="PS01180">
    <property type="entry name" value="CUB"/>
    <property type="match status" value="1"/>
</dbReference>
<keyword evidence="1" id="KW-1015">Disulfide bond</keyword>
<evidence type="ECO:0000313" key="5">
    <source>
        <dbReference type="EMBL" id="GAV07709.1"/>
    </source>
</evidence>
<dbReference type="InterPro" id="IPR035914">
    <property type="entry name" value="Sperma_CUB_dom_sf"/>
</dbReference>
<dbReference type="GO" id="GO:0006508">
    <property type="term" value="P:proteolysis"/>
    <property type="evidence" value="ECO:0007669"/>
    <property type="project" value="InterPro"/>
</dbReference>
<dbReference type="SMART" id="SM00020">
    <property type="entry name" value="Tryp_SPc"/>
    <property type="match status" value="1"/>
</dbReference>
<dbReference type="InterPro" id="IPR043504">
    <property type="entry name" value="Peptidase_S1_PA_chymotrypsin"/>
</dbReference>
<dbReference type="AlphaFoldDB" id="A0A1D1W9D5"/>
<dbReference type="CDD" id="cd00190">
    <property type="entry name" value="Tryp_SPc"/>
    <property type="match status" value="1"/>
</dbReference>
<evidence type="ECO:0000313" key="6">
    <source>
        <dbReference type="Proteomes" id="UP000186922"/>
    </source>
</evidence>
<comment type="caution">
    <text evidence="5">The sequence shown here is derived from an EMBL/GenBank/DDBJ whole genome shotgun (WGS) entry which is preliminary data.</text>
</comment>